<dbReference type="EMBL" id="CP099419">
    <property type="protein sequence ID" value="USW49783.1"/>
    <property type="molecule type" value="Genomic_DNA"/>
</dbReference>
<keyword evidence="1" id="KW-0472">Membrane</keyword>
<feature type="transmembrane region" description="Helical" evidence="1">
    <location>
        <begin position="127"/>
        <end position="146"/>
    </location>
</feature>
<gene>
    <name evidence="2" type="ORF">Slin15195_G031020</name>
</gene>
<sequence>MAVISDDSPVTKDFLYAVDIPSLLFALIALPVLTTFIWQRHYNVVAKRLTVASALCLLCYSTTFVFIFVVTALAHLRLRQTPPLCTAMMMTCLILHNITKTSELAFLIERAYIISWPTKPRHRTREYVWSSVLILVPYTVVTALSLHFRIAHISNVNVCIIGPTRISLILMLCVEIGAQVYLTFRFLAPLLHVHHDGIGLMKPLRKVVIRTSIGVATTLLLNVTVKTSLTLFNGEPTWLCSLTCKVDAFLAACILHWVTMPILGDGDRAAALGIGFSSKEAIQVNDEAHAGHSRPSVTEKQLYTFQNFLNLGRSSYVEQGA</sequence>
<feature type="transmembrane region" description="Helical" evidence="1">
    <location>
        <begin position="50"/>
        <end position="74"/>
    </location>
</feature>
<feature type="transmembrane region" description="Helical" evidence="1">
    <location>
        <begin position="20"/>
        <end position="38"/>
    </location>
</feature>
<keyword evidence="1" id="KW-1133">Transmembrane helix</keyword>
<dbReference type="PANTHER" id="PTHR38848">
    <property type="entry name" value="G-PROTEIN COUPLED RECEPTORS FAMILY 3 PROFILE DOMAIN-CONTAINING PROTEIN"/>
    <property type="match status" value="1"/>
</dbReference>
<evidence type="ECO:0000313" key="3">
    <source>
        <dbReference type="Proteomes" id="UP001056384"/>
    </source>
</evidence>
<dbReference type="Proteomes" id="UP001056384">
    <property type="component" value="Chromosome 2"/>
</dbReference>
<dbReference type="PANTHER" id="PTHR38848:SF3">
    <property type="entry name" value="G-PROTEIN COUPLED RECEPTORS FAMILY 3 PROFILE DOMAIN-CONTAINING PROTEIN"/>
    <property type="match status" value="1"/>
</dbReference>
<feature type="transmembrane region" description="Helical" evidence="1">
    <location>
        <begin position="86"/>
        <end position="107"/>
    </location>
</feature>
<reference evidence="2" key="1">
    <citation type="submission" date="2022-06" db="EMBL/GenBank/DDBJ databases">
        <title>Complete genome sequences of two strains of the flax pathogen Septoria linicola.</title>
        <authorList>
            <person name="Lapalu N."/>
            <person name="Simon A."/>
            <person name="Demenou B."/>
            <person name="Paumier D."/>
            <person name="Guillot M.-P."/>
            <person name="Gout L."/>
            <person name="Valade R."/>
        </authorList>
    </citation>
    <scope>NUCLEOTIDE SEQUENCE</scope>
    <source>
        <strain evidence="2">SE15195</strain>
    </source>
</reference>
<evidence type="ECO:0000256" key="1">
    <source>
        <dbReference type="SAM" id="Phobius"/>
    </source>
</evidence>
<proteinExistence type="predicted"/>
<name>A0A9Q9APE8_9PEZI</name>
<keyword evidence="1" id="KW-0812">Transmembrane</keyword>
<feature type="transmembrane region" description="Helical" evidence="1">
    <location>
        <begin position="166"/>
        <end position="187"/>
    </location>
</feature>
<dbReference type="AlphaFoldDB" id="A0A9Q9APE8"/>
<evidence type="ECO:0000313" key="2">
    <source>
        <dbReference type="EMBL" id="USW49783.1"/>
    </source>
</evidence>
<keyword evidence="3" id="KW-1185">Reference proteome</keyword>
<accession>A0A9Q9APE8</accession>
<protein>
    <submittedName>
        <fullName evidence="2">Uncharacterized protein</fullName>
    </submittedName>
</protein>
<dbReference type="OrthoDB" id="3210850at2759"/>
<organism evidence="2 3">
    <name type="scientific">Septoria linicola</name>
    <dbReference type="NCBI Taxonomy" id="215465"/>
    <lineage>
        <taxon>Eukaryota</taxon>
        <taxon>Fungi</taxon>
        <taxon>Dikarya</taxon>
        <taxon>Ascomycota</taxon>
        <taxon>Pezizomycotina</taxon>
        <taxon>Dothideomycetes</taxon>
        <taxon>Dothideomycetidae</taxon>
        <taxon>Mycosphaerellales</taxon>
        <taxon>Mycosphaerellaceae</taxon>
        <taxon>Septoria</taxon>
    </lineage>
</organism>